<feature type="transmembrane region" description="Helical" evidence="1">
    <location>
        <begin position="80"/>
        <end position="100"/>
    </location>
</feature>
<organism evidence="3">
    <name type="scientific">Caenorhabditis brenneri</name>
    <name type="common">Nematode worm</name>
    <dbReference type="NCBI Taxonomy" id="135651"/>
    <lineage>
        <taxon>Eukaryota</taxon>
        <taxon>Metazoa</taxon>
        <taxon>Ecdysozoa</taxon>
        <taxon>Nematoda</taxon>
        <taxon>Chromadorea</taxon>
        <taxon>Rhabditida</taxon>
        <taxon>Rhabditina</taxon>
        <taxon>Rhabditomorpha</taxon>
        <taxon>Rhabditoidea</taxon>
        <taxon>Rhabditidae</taxon>
        <taxon>Peloderinae</taxon>
        <taxon>Caenorhabditis</taxon>
    </lineage>
</organism>
<feature type="transmembrane region" description="Helical" evidence="1">
    <location>
        <begin position="112"/>
        <end position="131"/>
    </location>
</feature>
<gene>
    <name evidence="2" type="ORF">CAEBREN_12051</name>
</gene>
<dbReference type="OMA" id="SHFIWIS"/>
<keyword evidence="1" id="KW-0812">Transmembrane</keyword>
<dbReference type="OrthoDB" id="5906233at2759"/>
<reference evidence="3" key="1">
    <citation type="submission" date="2011-07" db="EMBL/GenBank/DDBJ databases">
        <authorList>
            <consortium name="Caenorhabditis brenneri Sequencing and Analysis Consortium"/>
            <person name="Wilson R.K."/>
        </authorList>
    </citation>
    <scope>NUCLEOTIDE SEQUENCE [LARGE SCALE GENOMIC DNA]</scope>
    <source>
        <strain evidence="3">PB2801</strain>
    </source>
</reference>
<keyword evidence="3" id="KW-1185">Reference proteome</keyword>
<name>G0MLB0_CAEBE</name>
<proteinExistence type="predicted"/>
<feature type="transmembrane region" description="Helical" evidence="1">
    <location>
        <begin position="137"/>
        <end position="157"/>
    </location>
</feature>
<keyword evidence="1" id="KW-1133">Transmembrane helix</keyword>
<evidence type="ECO:0000313" key="3">
    <source>
        <dbReference type="Proteomes" id="UP000008068"/>
    </source>
</evidence>
<sequence length="394" mass="44753">MAIEPSNNGCDTFKIVVGLLGIMFFHAMDMLQHGPLSYSAQLWAASPNTLIGYICGLILGFFECKLILAIPMAFNFLSISMWYGWHSYAASIGIATYSAYVGKCLGAKSTGLVMFFGFFMSPLISSHHTAYLYEDEIAVKMSAVTVFQTVLFCFSCWEYGIIRLPNIIRAYYRLSRSRKFNSSIEAVLDSHFIWISKKMGWEEALQYFKRKQGFLPTYSVSMNELSMDEGMTKLGDLFTRFLGPQVETSDTKVTFKDLKVTERGKHVSSKGSPEFRIATRVKSCKERGIEITEQEVMRREEEYGEEGLRICREKDWVRSTNGVLTTGVTLPQDDCTQILIKNLLHFRNVFNIEDVIDLEERELISVKITISGFFHGANGKRIAFSFMIPGDEEP</sequence>
<evidence type="ECO:0000313" key="2">
    <source>
        <dbReference type="EMBL" id="EGT34792.1"/>
    </source>
</evidence>
<feature type="transmembrane region" description="Helical" evidence="1">
    <location>
        <begin position="12"/>
        <end position="29"/>
    </location>
</feature>
<dbReference type="eggNOG" id="ENOG502TJSF">
    <property type="taxonomic scope" value="Eukaryota"/>
</dbReference>
<evidence type="ECO:0000256" key="1">
    <source>
        <dbReference type="SAM" id="Phobius"/>
    </source>
</evidence>
<feature type="transmembrane region" description="Helical" evidence="1">
    <location>
        <begin position="50"/>
        <end position="74"/>
    </location>
</feature>
<dbReference type="HOGENOM" id="CLU_696854_0_0_1"/>
<dbReference type="InParanoid" id="G0MLB0"/>
<protein>
    <submittedName>
        <fullName evidence="2">Uncharacterized protein</fullName>
    </submittedName>
</protein>
<dbReference type="Proteomes" id="UP000008068">
    <property type="component" value="Unassembled WGS sequence"/>
</dbReference>
<accession>G0MLB0</accession>
<keyword evidence="1" id="KW-0472">Membrane</keyword>
<dbReference type="AlphaFoldDB" id="G0MLB0"/>
<dbReference type="EMBL" id="GL379799">
    <property type="protein sequence ID" value="EGT34792.1"/>
    <property type="molecule type" value="Genomic_DNA"/>
</dbReference>